<dbReference type="VEuPathDB" id="FungiDB:Bcin06g05020"/>
<dbReference type="AlphaFoldDB" id="A0A384JKZ6"/>
<reference evidence="1 2" key="3">
    <citation type="journal article" date="2017" name="Mol. Plant Pathol.">
        <title>A gapless genome sequence of the fungus Botrytis cinerea.</title>
        <authorList>
            <person name="Van Kan J.A."/>
            <person name="Stassen J.H."/>
            <person name="Mosbach A."/>
            <person name="Van Der Lee T.A."/>
            <person name="Faino L."/>
            <person name="Farmer A.D."/>
            <person name="Papasotiriou D.G."/>
            <person name="Zhou S."/>
            <person name="Seidl M.F."/>
            <person name="Cottam E."/>
            <person name="Edel D."/>
            <person name="Hahn M."/>
            <person name="Schwartz D.C."/>
            <person name="Dietrich R.A."/>
            <person name="Widdison S."/>
            <person name="Scalliet G."/>
        </authorList>
    </citation>
    <scope>NUCLEOTIDE SEQUENCE [LARGE SCALE GENOMIC DNA]</scope>
    <source>
        <strain evidence="1 2">B05.10</strain>
    </source>
</reference>
<dbReference type="GeneID" id="5439798"/>
<reference evidence="1 2" key="1">
    <citation type="journal article" date="2011" name="PLoS Genet.">
        <title>Genomic analysis of the necrotrophic fungal pathogens Sclerotinia sclerotiorum and Botrytis cinerea.</title>
        <authorList>
            <person name="Amselem J."/>
            <person name="Cuomo C.A."/>
            <person name="van Kan J.A."/>
            <person name="Viaud M."/>
            <person name="Benito E.P."/>
            <person name="Couloux A."/>
            <person name="Coutinho P.M."/>
            <person name="de Vries R.P."/>
            <person name="Dyer P.S."/>
            <person name="Fillinger S."/>
            <person name="Fournier E."/>
            <person name="Gout L."/>
            <person name="Hahn M."/>
            <person name="Kohn L."/>
            <person name="Lapalu N."/>
            <person name="Plummer K.M."/>
            <person name="Pradier J.M."/>
            <person name="Quevillon E."/>
            <person name="Sharon A."/>
            <person name="Simon A."/>
            <person name="ten Have A."/>
            <person name="Tudzynski B."/>
            <person name="Tudzynski P."/>
            <person name="Wincker P."/>
            <person name="Andrew M."/>
            <person name="Anthouard V."/>
            <person name="Beever R.E."/>
            <person name="Beffa R."/>
            <person name="Benoit I."/>
            <person name="Bouzid O."/>
            <person name="Brault B."/>
            <person name="Chen Z."/>
            <person name="Choquer M."/>
            <person name="Collemare J."/>
            <person name="Cotton P."/>
            <person name="Danchin E.G."/>
            <person name="Da Silva C."/>
            <person name="Gautier A."/>
            <person name="Giraud C."/>
            <person name="Giraud T."/>
            <person name="Gonzalez C."/>
            <person name="Grossetete S."/>
            <person name="Guldener U."/>
            <person name="Henrissat B."/>
            <person name="Howlett B.J."/>
            <person name="Kodira C."/>
            <person name="Kretschmer M."/>
            <person name="Lappartient A."/>
            <person name="Leroch M."/>
            <person name="Levis C."/>
            <person name="Mauceli E."/>
            <person name="Neuveglise C."/>
            <person name="Oeser B."/>
            <person name="Pearson M."/>
            <person name="Poulain J."/>
            <person name="Poussereau N."/>
            <person name="Quesneville H."/>
            <person name="Rascle C."/>
            <person name="Schumacher J."/>
            <person name="Segurens B."/>
            <person name="Sexton A."/>
            <person name="Silva E."/>
            <person name="Sirven C."/>
            <person name="Soanes D.M."/>
            <person name="Talbot N.J."/>
            <person name="Templeton M."/>
            <person name="Yandava C."/>
            <person name="Yarden O."/>
            <person name="Zeng Q."/>
            <person name="Rollins J.A."/>
            <person name="Lebrun M.H."/>
            <person name="Dickman M."/>
        </authorList>
    </citation>
    <scope>NUCLEOTIDE SEQUENCE [LARGE SCALE GENOMIC DNA]</scope>
    <source>
        <strain evidence="1 2">B05.10</strain>
    </source>
</reference>
<evidence type="ECO:0000313" key="2">
    <source>
        <dbReference type="Proteomes" id="UP000001798"/>
    </source>
</evidence>
<proteinExistence type="predicted"/>
<sequence>MESYYGFWWCVGKQLEIDPWDPKMSQIYLVPVLRFATETEYDENVATCMKYMQGRHKLADLLLLANHRHPFLYIVPLSQIPQKFITESPRCQQLLLPMSLRWRLLDTDN</sequence>
<evidence type="ECO:0000313" key="1">
    <source>
        <dbReference type="EMBL" id="ATZ51057.1"/>
    </source>
</evidence>
<keyword evidence="2" id="KW-1185">Reference proteome</keyword>
<reference evidence="1 2" key="2">
    <citation type="journal article" date="2012" name="Eukaryot. Cell">
        <title>Genome update of Botrytis cinerea strains B05.10 and T4.</title>
        <authorList>
            <person name="Staats M."/>
            <person name="van Kan J.A."/>
        </authorList>
    </citation>
    <scope>NUCLEOTIDE SEQUENCE [LARGE SCALE GENOMIC DNA]</scope>
    <source>
        <strain evidence="1 2">B05.10</strain>
    </source>
</reference>
<dbReference type="RefSeq" id="XP_024549361.1">
    <property type="nucleotide sequence ID" value="XM_024693575.1"/>
</dbReference>
<dbReference type="Proteomes" id="UP000001798">
    <property type="component" value="Chromosome 6"/>
</dbReference>
<accession>A0A384JKZ6</accession>
<organism evidence="1 2">
    <name type="scientific">Botryotinia fuckeliana (strain B05.10)</name>
    <name type="common">Noble rot fungus</name>
    <name type="synonym">Botrytis cinerea</name>
    <dbReference type="NCBI Taxonomy" id="332648"/>
    <lineage>
        <taxon>Eukaryota</taxon>
        <taxon>Fungi</taxon>
        <taxon>Dikarya</taxon>
        <taxon>Ascomycota</taxon>
        <taxon>Pezizomycotina</taxon>
        <taxon>Leotiomycetes</taxon>
        <taxon>Helotiales</taxon>
        <taxon>Sclerotiniaceae</taxon>
        <taxon>Botrytis</taxon>
    </lineage>
</organism>
<dbReference type="EMBL" id="CP009810">
    <property type="protein sequence ID" value="ATZ51057.1"/>
    <property type="molecule type" value="Genomic_DNA"/>
</dbReference>
<name>A0A384JKZ6_BOTFB</name>
<dbReference type="OrthoDB" id="10513286at2759"/>
<gene>
    <name evidence="1" type="ORF">BCIN_06g05020</name>
</gene>
<dbReference type="KEGG" id="bfu:BCIN_06g05020"/>
<protein>
    <submittedName>
        <fullName evidence="1">Uncharacterized protein</fullName>
    </submittedName>
</protein>